<evidence type="ECO:0000256" key="1">
    <source>
        <dbReference type="SAM" id="Phobius"/>
    </source>
</evidence>
<protein>
    <recommendedName>
        <fullName evidence="4">Integral membrane protein</fullName>
    </recommendedName>
</protein>
<keyword evidence="1" id="KW-0472">Membrane</keyword>
<evidence type="ECO:0008006" key="4">
    <source>
        <dbReference type="Google" id="ProtNLM"/>
    </source>
</evidence>
<feature type="transmembrane region" description="Helical" evidence="1">
    <location>
        <begin position="7"/>
        <end position="28"/>
    </location>
</feature>
<keyword evidence="1" id="KW-0812">Transmembrane</keyword>
<feature type="non-terminal residue" evidence="2">
    <location>
        <position position="1"/>
    </location>
</feature>
<dbReference type="InterPro" id="IPR009571">
    <property type="entry name" value="SUR7/Rim9-like_fungi"/>
</dbReference>
<proteinExistence type="predicted"/>
<feature type="transmembrane region" description="Helical" evidence="1">
    <location>
        <begin position="136"/>
        <end position="160"/>
    </location>
</feature>
<keyword evidence="3" id="KW-1185">Reference proteome</keyword>
<name>A0A3N4LFC1_9PEZI</name>
<organism evidence="2 3">
    <name type="scientific">Terfezia boudieri ATCC MYA-4762</name>
    <dbReference type="NCBI Taxonomy" id="1051890"/>
    <lineage>
        <taxon>Eukaryota</taxon>
        <taxon>Fungi</taxon>
        <taxon>Dikarya</taxon>
        <taxon>Ascomycota</taxon>
        <taxon>Pezizomycotina</taxon>
        <taxon>Pezizomycetes</taxon>
        <taxon>Pezizales</taxon>
        <taxon>Pezizaceae</taxon>
        <taxon>Terfezia</taxon>
    </lineage>
</organism>
<dbReference type="EMBL" id="ML121589">
    <property type="protein sequence ID" value="RPB19381.1"/>
    <property type="molecule type" value="Genomic_DNA"/>
</dbReference>
<dbReference type="PANTHER" id="PTHR28019:SF2">
    <property type="entry name" value="CELL MEMBRANE PROTEIN YLR413W-RELATED"/>
    <property type="match status" value="1"/>
</dbReference>
<feature type="transmembrane region" description="Helical" evidence="1">
    <location>
        <begin position="172"/>
        <end position="194"/>
    </location>
</feature>
<accession>A0A3N4LFC1</accession>
<sequence>ATAVRRRLIYISTFFSLLSLVFTILVLLGNMYDYPVLNRIYFLKLDLSNLIPTYVPNYVLINSIAQSLGLRDFYQVGLWGYCEGYNDKGVTWCAKPRNWYWFDPVEIITQQLLKGAKIALPKNIEKPLELAQGASYWMFVSWIVGAVFTLLSVCGGWVAIYARWAAGCTGAVVGVAMGCTTIGAAMATTIYSLFRSTFEKAPGVTVSGILGEEMFIYMWMAAGFNMAAFVLHCGMCCC</sequence>
<dbReference type="AlphaFoldDB" id="A0A3N4LFC1"/>
<dbReference type="GO" id="GO:0031505">
    <property type="term" value="P:fungal-type cell wall organization"/>
    <property type="evidence" value="ECO:0007669"/>
    <property type="project" value="TreeGrafter"/>
</dbReference>
<gene>
    <name evidence="2" type="ORF">L211DRAFT_749162</name>
</gene>
<dbReference type="PANTHER" id="PTHR28019">
    <property type="entry name" value="CELL MEMBRANE PROTEIN YLR413W-RELATED"/>
    <property type="match status" value="1"/>
</dbReference>
<feature type="non-terminal residue" evidence="2">
    <location>
        <position position="238"/>
    </location>
</feature>
<dbReference type="FunCoup" id="A0A3N4LFC1">
    <property type="interactions" value="49"/>
</dbReference>
<dbReference type="Pfam" id="PF06687">
    <property type="entry name" value="SUR7"/>
    <property type="match status" value="1"/>
</dbReference>
<evidence type="ECO:0000313" key="3">
    <source>
        <dbReference type="Proteomes" id="UP000267821"/>
    </source>
</evidence>
<dbReference type="GO" id="GO:0005886">
    <property type="term" value="C:plasma membrane"/>
    <property type="evidence" value="ECO:0007669"/>
    <property type="project" value="InterPro"/>
</dbReference>
<dbReference type="InterPro" id="IPR052413">
    <property type="entry name" value="SUR7_domain"/>
</dbReference>
<dbReference type="InParanoid" id="A0A3N4LFC1"/>
<evidence type="ECO:0000313" key="2">
    <source>
        <dbReference type="EMBL" id="RPB19381.1"/>
    </source>
</evidence>
<keyword evidence="1" id="KW-1133">Transmembrane helix</keyword>
<reference evidence="2 3" key="1">
    <citation type="journal article" date="2018" name="Nat. Ecol. Evol.">
        <title>Pezizomycetes genomes reveal the molecular basis of ectomycorrhizal truffle lifestyle.</title>
        <authorList>
            <person name="Murat C."/>
            <person name="Payen T."/>
            <person name="Noel B."/>
            <person name="Kuo A."/>
            <person name="Morin E."/>
            <person name="Chen J."/>
            <person name="Kohler A."/>
            <person name="Krizsan K."/>
            <person name="Balestrini R."/>
            <person name="Da Silva C."/>
            <person name="Montanini B."/>
            <person name="Hainaut M."/>
            <person name="Levati E."/>
            <person name="Barry K.W."/>
            <person name="Belfiori B."/>
            <person name="Cichocki N."/>
            <person name="Clum A."/>
            <person name="Dockter R.B."/>
            <person name="Fauchery L."/>
            <person name="Guy J."/>
            <person name="Iotti M."/>
            <person name="Le Tacon F."/>
            <person name="Lindquist E.A."/>
            <person name="Lipzen A."/>
            <person name="Malagnac F."/>
            <person name="Mello A."/>
            <person name="Molinier V."/>
            <person name="Miyauchi S."/>
            <person name="Poulain J."/>
            <person name="Riccioni C."/>
            <person name="Rubini A."/>
            <person name="Sitrit Y."/>
            <person name="Splivallo R."/>
            <person name="Traeger S."/>
            <person name="Wang M."/>
            <person name="Zifcakova L."/>
            <person name="Wipf D."/>
            <person name="Zambonelli A."/>
            <person name="Paolocci F."/>
            <person name="Nowrousian M."/>
            <person name="Ottonello S."/>
            <person name="Baldrian P."/>
            <person name="Spatafora J.W."/>
            <person name="Henrissat B."/>
            <person name="Nagy L.G."/>
            <person name="Aury J.M."/>
            <person name="Wincker P."/>
            <person name="Grigoriev I.V."/>
            <person name="Bonfante P."/>
            <person name="Martin F.M."/>
        </authorList>
    </citation>
    <scope>NUCLEOTIDE SEQUENCE [LARGE SCALE GENOMIC DNA]</scope>
    <source>
        <strain evidence="2 3">ATCC MYA-4762</strain>
    </source>
</reference>
<dbReference type="OrthoDB" id="2327445at2759"/>
<dbReference type="STRING" id="1051890.A0A3N4LFC1"/>
<dbReference type="Proteomes" id="UP000267821">
    <property type="component" value="Unassembled WGS sequence"/>
</dbReference>
<dbReference type="GO" id="GO:0051285">
    <property type="term" value="C:cell cortex of cell tip"/>
    <property type="evidence" value="ECO:0007669"/>
    <property type="project" value="TreeGrafter"/>
</dbReference>
<feature type="transmembrane region" description="Helical" evidence="1">
    <location>
        <begin position="214"/>
        <end position="237"/>
    </location>
</feature>